<keyword evidence="3" id="KW-1185">Reference proteome</keyword>
<sequence length="216" mass="24195">MCCVSSSPGYFVPRDSFCCVGVVGVVVVILSESSEDTSSTDQLEKGRNLGIFISSTSSSSRPSPSSKLPQPKHRPPRWHKLRCQCRRSISRYRPCQIFESVLDAVFFECVGEVSFHSESLSREVRLLRALRVDEGAKMKMQVEGVPGKLEGTGERRGGERNERIYAIHCAAFLTTDDDLRLTSYGAVGSFSSSSETFASGIRMYDFNFQPCRRRRR</sequence>
<protein>
    <submittedName>
        <fullName evidence="2">Uncharacterized protein</fullName>
    </submittedName>
</protein>
<feature type="region of interest" description="Disordered" evidence="1">
    <location>
        <begin position="54"/>
        <end position="77"/>
    </location>
</feature>
<feature type="compositionally biased region" description="Low complexity" evidence="1">
    <location>
        <begin position="54"/>
        <end position="66"/>
    </location>
</feature>
<accession>A0A9P6JJM6</accession>
<reference evidence="2" key="1">
    <citation type="submission" date="2020-11" db="EMBL/GenBank/DDBJ databases">
        <authorList>
            <consortium name="DOE Joint Genome Institute"/>
            <person name="Ahrendt S."/>
            <person name="Riley R."/>
            <person name="Andreopoulos W."/>
            <person name="Labutti K."/>
            <person name="Pangilinan J."/>
            <person name="Ruiz-Duenas F.J."/>
            <person name="Barrasa J.M."/>
            <person name="Sanchez-Garcia M."/>
            <person name="Camarero S."/>
            <person name="Miyauchi S."/>
            <person name="Serrano A."/>
            <person name="Linde D."/>
            <person name="Babiker R."/>
            <person name="Drula E."/>
            <person name="Ayuso-Fernandez I."/>
            <person name="Pacheco R."/>
            <person name="Padilla G."/>
            <person name="Ferreira P."/>
            <person name="Barriuso J."/>
            <person name="Kellner H."/>
            <person name="Castanera R."/>
            <person name="Alfaro M."/>
            <person name="Ramirez L."/>
            <person name="Pisabarro A.G."/>
            <person name="Kuo A."/>
            <person name="Tritt A."/>
            <person name="Lipzen A."/>
            <person name="He G."/>
            <person name="Yan M."/>
            <person name="Ng V."/>
            <person name="Cullen D."/>
            <person name="Martin F."/>
            <person name="Rosso M.-N."/>
            <person name="Henrissat B."/>
            <person name="Hibbett D."/>
            <person name="Martinez A.T."/>
            <person name="Grigoriev I.V."/>
        </authorList>
    </citation>
    <scope>NUCLEOTIDE SEQUENCE</scope>
    <source>
        <strain evidence="2">CBS 506.95</strain>
    </source>
</reference>
<dbReference type="EMBL" id="MU157918">
    <property type="protein sequence ID" value="KAF9523427.1"/>
    <property type="molecule type" value="Genomic_DNA"/>
</dbReference>
<evidence type="ECO:0000313" key="2">
    <source>
        <dbReference type="EMBL" id="KAF9523427.1"/>
    </source>
</evidence>
<comment type="caution">
    <text evidence="2">The sequence shown here is derived from an EMBL/GenBank/DDBJ whole genome shotgun (WGS) entry which is preliminary data.</text>
</comment>
<gene>
    <name evidence="2" type="ORF">CPB83DRAFT_691040</name>
</gene>
<evidence type="ECO:0000313" key="3">
    <source>
        <dbReference type="Proteomes" id="UP000807306"/>
    </source>
</evidence>
<organism evidence="2 3">
    <name type="scientific">Crepidotus variabilis</name>
    <dbReference type="NCBI Taxonomy" id="179855"/>
    <lineage>
        <taxon>Eukaryota</taxon>
        <taxon>Fungi</taxon>
        <taxon>Dikarya</taxon>
        <taxon>Basidiomycota</taxon>
        <taxon>Agaricomycotina</taxon>
        <taxon>Agaricomycetes</taxon>
        <taxon>Agaricomycetidae</taxon>
        <taxon>Agaricales</taxon>
        <taxon>Agaricineae</taxon>
        <taxon>Crepidotaceae</taxon>
        <taxon>Crepidotus</taxon>
    </lineage>
</organism>
<proteinExistence type="predicted"/>
<dbReference type="Proteomes" id="UP000807306">
    <property type="component" value="Unassembled WGS sequence"/>
</dbReference>
<dbReference type="AlphaFoldDB" id="A0A9P6JJM6"/>
<name>A0A9P6JJM6_9AGAR</name>
<evidence type="ECO:0000256" key="1">
    <source>
        <dbReference type="SAM" id="MobiDB-lite"/>
    </source>
</evidence>